<dbReference type="Pfam" id="PF00076">
    <property type="entry name" value="RRM_1"/>
    <property type="match status" value="1"/>
</dbReference>
<dbReference type="CDD" id="cd12254">
    <property type="entry name" value="RRM_hnRNPH_ESRPs_RBM12_like"/>
    <property type="match status" value="1"/>
</dbReference>
<feature type="compositionally biased region" description="Polar residues" evidence="4">
    <location>
        <begin position="554"/>
        <end position="568"/>
    </location>
</feature>
<dbReference type="InterPro" id="IPR012677">
    <property type="entry name" value="Nucleotide-bd_a/b_plait_sf"/>
</dbReference>
<feature type="compositionally biased region" description="Basic and acidic residues" evidence="4">
    <location>
        <begin position="322"/>
        <end position="332"/>
    </location>
</feature>
<evidence type="ECO:0000313" key="7">
    <source>
        <dbReference type="Proteomes" id="UP000277928"/>
    </source>
</evidence>
<feature type="domain" description="RRM" evidence="5">
    <location>
        <begin position="753"/>
        <end position="831"/>
    </location>
</feature>
<evidence type="ECO:0000256" key="3">
    <source>
        <dbReference type="PROSITE-ProRule" id="PRU00176"/>
    </source>
</evidence>
<dbReference type="PROSITE" id="PS50102">
    <property type="entry name" value="RRM"/>
    <property type="match status" value="1"/>
</dbReference>
<feature type="compositionally biased region" description="Pro residues" evidence="4">
    <location>
        <begin position="625"/>
        <end position="641"/>
    </location>
</feature>
<keyword evidence="7" id="KW-1185">Reference proteome</keyword>
<organism evidence="6 7">
    <name type="scientific">Litomosoides sigmodontis</name>
    <name type="common">Filarial nematode worm</name>
    <dbReference type="NCBI Taxonomy" id="42156"/>
    <lineage>
        <taxon>Eukaryota</taxon>
        <taxon>Metazoa</taxon>
        <taxon>Ecdysozoa</taxon>
        <taxon>Nematoda</taxon>
        <taxon>Chromadorea</taxon>
        <taxon>Rhabditida</taxon>
        <taxon>Spirurina</taxon>
        <taxon>Spiruromorpha</taxon>
        <taxon>Filarioidea</taxon>
        <taxon>Onchocercidae</taxon>
        <taxon>Litomosoides</taxon>
    </lineage>
</organism>
<protein>
    <recommendedName>
        <fullName evidence="5">RRM domain-containing protein</fullName>
    </recommendedName>
</protein>
<dbReference type="Proteomes" id="UP000277928">
    <property type="component" value="Unassembled WGS sequence"/>
</dbReference>
<evidence type="ECO:0000313" key="6">
    <source>
        <dbReference type="EMBL" id="VDK69805.1"/>
    </source>
</evidence>
<dbReference type="PANTHER" id="PTHR13976">
    <property type="entry name" value="HETEROGENEOUS NUCLEAR RIBONUCLEOPROTEIN-RELATED"/>
    <property type="match status" value="1"/>
</dbReference>
<dbReference type="InterPro" id="IPR050666">
    <property type="entry name" value="ESRP"/>
</dbReference>
<gene>
    <name evidence="6" type="ORF">NLS_LOCUS885</name>
</gene>
<dbReference type="EMBL" id="UYRX01000026">
    <property type="protein sequence ID" value="VDK69805.1"/>
    <property type="molecule type" value="Genomic_DNA"/>
</dbReference>
<feature type="region of interest" description="Disordered" evidence="4">
    <location>
        <begin position="547"/>
        <end position="641"/>
    </location>
</feature>
<dbReference type="GO" id="GO:0003723">
    <property type="term" value="F:RNA binding"/>
    <property type="evidence" value="ECO:0007669"/>
    <property type="project" value="UniProtKB-UniRule"/>
</dbReference>
<dbReference type="SUPFAM" id="SSF54928">
    <property type="entry name" value="RNA-binding domain, RBD"/>
    <property type="match status" value="3"/>
</dbReference>
<dbReference type="InterPro" id="IPR035979">
    <property type="entry name" value="RBD_domain_sf"/>
</dbReference>
<dbReference type="InterPro" id="IPR000504">
    <property type="entry name" value="RRM_dom"/>
</dbReference>
<evidence type="ECO:0000256" key="1">
    <source>
        <dbReference type="ARBA" id="ARBA00022737"/>
    </source>
</evidence>
<evidence type="ECO:0000259" key="5">
    <source>
        <dbReference type="PROSITE" id="PS50102"/>
    </source>
</evidence>
<feature type="region of interest" description="Disordered" evidence="4">
    <location>
        <begin position="322"/>
        <end position="388"/>
    </location>
</feature>
<dbReference type="Gene3D" id="3.30.70.330">
    <property type="match status" value="2"/>
</dbReference>
<feature type="compositionally biased region" description="Low complexity" evidence="4">
    <location>
        <begin position="577"/>
        <end position="586"/>
    </location>
</feature>
<dbReference type="OrthoDB" id="2588702at2759"/>
<dbReference type="SMART" id="SM00360">
    <property type="entry name" value="RRM"/>
    <property type="match status" value="3"/>
</dbReference>
<proteinExistence type="predicted"/>
<name>A0A3P6SQD4_LITSI</name>
<dbReference type="AlphaFoldDB" id="A0A3P6SQD4"/>
<evidence type="ECO:0000256" key="2">
    <source>
        <dbReference type="ARBA" id="ARBA00022884"/>
    </source>
</evidence>
<reference evidence="6 7" key="1">
    <citation type="submission" date="2018-08" db="EMBL/GenBank/DDBJ databases">
        <authorList>
            <person name="Laetsch R D."/>
            <person name="Stevens L."/>
            <person name="Kumar S."/>
            <person name="Blaxter L. M."/>
        </authorList>
    </citation>
    <scope>NUCLEOTIDE SEQUENCE [LARGE SCALE GENOMIC DNA]</scope>
</reference>
<dbReference type="STRING" id="42156.A0A3P6SQD4"/>
<sequence length="834" mass="91530">MYAEQVYLRFNMDRVVTMSKYSSRIGGISANVAEDAWNRASDGPLSDSWKNGSQGGYESHTVNRQAATTAAQSQLAHSVGPWQDPKMLNVLGQTTQSSSVYQQSNRDERFSQYDQDNNFQGYNASVQAVVTATVASSAITQIYQQTNVATPAVLPGQVLPLPPSIPGLLVPPLLTNTLPSSAATATQPASGLTNAHAFVARYTGRNGPVFSTVPTQQSLTEDKQSCYVELSRLPSELLRPAALEQFLHPSTPLTLSSVKVVFDPNGFPLHSLVRFECAKDAKNVLDRDGEQGIRIRSCPKEVFDNAVDGSLQIPPAFLHATKEADYNEERSSRTGASARHHRSPERRDFDGRYDERSRTLRNHEDRYRTSRYGRSRSPRDYRDYRDTKRRGVDPGRYCIEFTNLPFRVTEAEIREYLGPRCEPTKVTRAYNEDGQASDRWIAEFNTFDLAEKAYRVRGKINERPIRARRITNEDADQMLAVPDRFGRQKKEEYERKHGSDSSIAPLLDLPSRSAETGLHFQDPSKGRGNRGRGGLYRGGLIHGYHGEREVGDGLSSSGLNGTAGSSSVAPPRFPTFRLHGGLLPGSRPRPPLISPPTFFGNTTPSTIRQRGPPPSGRGPPLLRGPRPPMLHPPNNGPAGPIPAIPPPSVKSCLMIENVSENETDADVVKFLQLNQTAQATLRRAADGIFYVDMGTMDEATKAVQTYNGLKLGENTITLIAITRQQMHLGIDKKVESVEMLEPELIASVGEPGTVISCHGFPANVTLTDVAQFFDKYSLVESSVRIKLDDSGVPTGECLLAVGSPQEANKAVMLLSGRKLAGSTITMSVVRAVTK</sequence>
<feature type="compositionally biased region" description="Basic and acidic residues" evidence="4">
    <location>
        <begin position="377"/>
        <end position="388"/>
    </location>
</feature>
<evidence type="ECO:0000256" key="4">
    <source>
        <dbReference type="SAM" id="MobiDB-lite"/>
    </source>
</evidence>
<feature type="compositionally biased region" description="Basic and acidic residues" evidence="4">
    <location>
        <begin position="345"/>
        <end position="368"/>
    </location>
</feature>
<accession>A0A3P6SQD4</accession>
<dbReference type="OMA" id="FGRQKKE"/>
<keyword evidence="1" id="KW-0677">Repeat</keyword>
<keyword evidence="2 3" id="KW-0694">RNA-binding</keyword>